<evidence type="ECO:0008006" key="3">
    <source>
        <dbReference type="Google" id="ProtNLM"/>
    </source>
</evidence>
<reference evidence="1" key="1">
    <citation type="submission" date="2021-07" db="EMBL/GenBank/DDBJ databases">
        <authorList>
            <person name="Branca A.L. A."/>
        </authorList>
    </citation>
    <scope>NUCLEOTIDE SEQUENCE</scope>
</reference>
<dbReference type="EMBL" id="CAJVNV010000336">
    <property type="protein sequence ID" value="CAG8168306.1"/>
    <property type="molecule type" value="Genomic_DNA"/>
</dbReference>
<evidence type="ECO:0000313" key="1">
    <source>
        <dbReference type="EMBL" id="CAG8168306.1"/>
    </source>
</evidence>
<dbReference type="AlphaFoldDB" id="A0A9W4HVD6"/>
<sequence>MAKASDIHHSCHGRFYGPANVSNAHFTLVLKICSLSDRCQLLKAVPQITGDLSHLPIEVLVEIFNCSNSLDRMCLSLTCKWMLQVSSLVRIRIPSVAKHRFRPPSTCADIFLLFRRIAPRDDSGRIEKSIGLCCDCLRHRTRRRQFWESYKKDWLKMGVTSEHWENAVRSWHVNYSFQCPECWSRERYGNRDRNEGGSTQTSTTRN</sequence>
<dbReference type="InterPro" id="IPR036047">
    <property type="entry name" value="F-box-like_dom_sf"/>
</dbReference>
<name>A0A9W4HVD6_PENNA</name>
<evidence type="ECO:0000313" key="2">
    <source>
        <dbReference type="Proteomes" id="UP001153461"/>
    </source>
</evidence>
<organism evidence="1 2">
    <name type="scientific">Penicillium nalgiovense</name>
    <dbReference type="NCBI Taxonomy" id="60175"/>
    <lineage>
        <taxon>Eukaryota</taxon>
        <taxon>Fungi</taxon>
        <taxon>Dikarya</taxon>
        <taxon>Ascomycota</taxon>
        <taxon>Pezizomycotina</taxon>
        <taxon>Eurotiomycetes</taxon>
        <taxon>Eurotiomycetidae</taxon>
        <taxon>Eurotiales</taxon>
        <taxon>Aspergillaceae</taxon>
        <taxon>Penicillium</taxon>
    </lineage>
</organism>
<dbReference type="SUPFAM" id="SSF81383">
    <property type="entry name" value="F-box domain"/>
    <property type="match status" value="1"/>
</dbReference>
<accession>A0A9W4HVD6</accession>
<dbReference type="CDD" id="cd09917">
    <property type="entry name" value="F-box_SF"/>
    <property type="match status" value="1"/>
</dbReference>
<gene>
    <name evidence="1" type="ORF">PNAL_LOCUS6571</name>
</gene>
<dbReference type="Proteomes" id="UP001153461">
    <property type="component" value="Unassembled WGS sequence"/>
</dbReference>
<comment type="caution">
    <text evidence="1">The sequence shown here is derived from an EMBL/GenBank/DDBJ whole genome shotgun (WGS) entry which is preliminary data.</text>
</comment>
<proteinExistence type="predicted"/>
<dbReference type="OrthoDB" id="4353736at2759"/>
<protein>
    <recommendedName>
        <fullName evidence="3">F-box domain-containing protein</fullName>
    </recommendedName>
</protein>